<gene>
    <name evidence="8" type="ORF">P3X46_008132</name>
</gene>
<keyword evidence="5" id="KW-0067">ATP-binding</keyword>
<evidence type="ECO:0000256" key="2">
    <source>
        <dbReference type="ARBA" id="ARBA00022741"/>
    </source>
</evidence>
<keyword evidence="4" id="KW-0347">Helicase</keyword>
<feature type="domain" description="AAA+ ATPase" evidence="7">
    <location>
        <begin position="522"/>
        <end position="737"/>
    </location>
</feature>
<dbReference type="CDD" id="cd18044">
    <property type="entry name" value="DEXXQc_SMUBP2"/>
    <property type="match status" value="1"/>
</dbReference>
<evidence type="ECO:0000256" key="3">
    <source>
        <dbReference type="ARBA" id="ARBA00022801"/>
    </source>
</evidence>
<keyword evidence="3" id="KW-0378">Hydrolase</keyword>
<dbReference type="InterPro" id="IPR041679">
    <property type="entry name" value="DNA2/NAM7-like_C"/>
</dbReference>
<dbReference type="Pfam" id="PF13087">
    <property type="entry name" value="AAA_12"/>
    <property type="match status" value="1"/>
</dbReference>
<dbReference type="InterPro" id="IPR050534">
    <property type="entry name" value="Coronavir_polyprotein_1ab"/>
</dbReference>
<organism evidence="8 9">
    <name type="scientific">Hevea brasiliensis</name>
    <name type="common">Para rubber tree</name>
    <name type="synonym">Siphonia brasiliensis</name>
    <dbReference type="NCBI Taxonomy" id="3981"/>
    <lineage>
        <taxon>Eukaryota</taxon>
        <taxon>Viridiplantae</taxon>
        <taxon>Streptophyta</taxon>
        <taxon>Embryophyta</taxon>
        <taxon>Tracheophyta</taxon>
        <taxon>Spermatophyta</taxon>
        <taxon>Magnoliopsida</taxon>
        <taxon>eudicotyledons</taxon>
        <taxon>Gunneridae</taxon>
        <taxon>Pentapetalae</taxon>
        <taxon>rosids</taxon>
        <taxon>fabids</taxon>
        <taxon>Malpighiales</taxon>
        <taxon>Euphorbiaceae</taxon>
        <taxon>Crotonoideae</taxon>
        <taxon>Micrandreae</taxon>
        <taxon>Hevea</taxon>
    </lineage>
</organism>
<feature type="region of interest" description="Disordered" evidence="6">
    <location>
        <begin position="83"/>
        <end position="102"/>
    </location>
</feature>
<name>A0ABQ9MHV1_HEVBR</name>
<feature type="compositionally biased region" description="Low complexity" evidence="6">
    <location>
        <begin position="91"/>
        <end position="102"/>
    </location>
</feature>
<dbReference type="Pfam" id="PF13086">
    <property type="entry name" value="AAA_11"/>
    <property type="match status" value="1"/>
</dbReference>
<keyword evidence="9" id="KW-1185">Reference proteome</keyword>
<keyword evidence="2" id="KW-0547">Nucleotide-binding</keyword>
<comment type="caution">
    <text evidence="8">The sequence shown here is derived from an EMBL/GenBank/DDBJ whole genome shotgun (WGS) entry which is preliminary data.</text>
</comment>
<protein>
    <recommendedName>
        <fullName evidence="7">AAA+ ATPase domain-containing protein</fullName>
    </recommendedName>
</protein>
<accession>A0ABQ9MHV1</accession>
<comment type="similarity">
    <text evidence="1">Belongs to the DNA2/NAM7 helicase family.</text>
</comment>
<evidence type="ECO:0000256" key="5">
    <source>
        <dbReference type="ARBA" id="ARBA00022840"/>
    </source>
</evidence>
<dbReference type="Proteomes" id="UP001174677">
    <property type="component" value="Chromosome 5"/>
</dbReference>
<evidence type="ECO:0000313" key="9">
    <source>
        <dbReference type="Proteomes" id="UP001174677"/>
    </source>
</evidence>
<sequence length="981" mass="107902">MEASFVLKQIPSCLSLPWLPRQLPNSQSFVFSSSFKSHLLFLNPKYSSPSTFQIDHHFIWNSSNGATKPKTTSKKRRIVNKKNIGVHKSNTSKSTDTSRSTDGGKIIVREEREKKVNMKINVRALHQNGDPLGQRDLGKSVVKWISQGMRAMATDFASAETQGEFSELRQRMGLEAGLTFVIQAQPYINAVPIPLGLEALCLKACTHYPTLFDHFQRELRDVLQELQRKGLFQNWQQTESWKLLKELANSVQHRAVARKIWQPRPLQGVLGMNLEKAKAIQGRIDEFTKRMSELLRIERDAELEFTQEELNAVPMRDESYDSSKPIEFLVSHGQVQQELCDTICNLHAVSTSTGLGGMHLVLFKAEGNHRLPPSTLSPGDMVCVRICDSRGAGATSCMQGFVNSLGEDGCSISVALESRHGDPTFSKLFGKSVRIDRIYGLADTLTYERNCEALMLLQKNGLHKKKPSIAVVATLFGDKEDVAWLEENHLADWDEADLDGSLGGTMFDNSQQKAIALGLNKKRPLLIIEGPPGTGKSGLLKEIILRAVQQGERVLVTAPTNAAVDNMVEKLSNIGLDIVRVGNPARISSAVASKSLSEIVNSKLATFRMEFERKKSDLRKDLRHCLEDDSLAAGIRQLLKQLGKTLKKEEKETVKEVLSSAQVVLATNTGAADPLIRRLDTFDLVVIDEAGQAIEPSSWIPILQGRRCILAGDQCQLAPVILSRKALQGGLGVSLLERAAALHEGVLATKLTTQYRMNDAIASWASKEMYGGLLKSSSSVASHLLADSPFVKPTWITQCPLLLLDTRMPYGSLSVGCEEHLDPAGTGSFYNEGEAEIVVEHVFSLIYAGIGPTTIAVQSPYVAQVQLLRERLDELPEAAGVEVATIDSFQGREADAVIISMVRSNTLGAVGFLGDSRRMNVAITRARKHVAVICDSSTICHNTFLARLLRHIRYFGRVKHAEPGSFGGSGLGMDPMLPSIS</sequence>
<evidence type="ECO:0000256" key="4">
    <source>
        <dbReference type="ARBA" id="ARBA00022806"/>
    </source>
</evidence>
<dbReference type="EMBL" id="JARPOI010000005">
    <property type="protein sequence ID" value="KAJ9179812.1"/>
    <property type="molecule type" value="Genomic_DNA"/>
</dbReference>
<evidence type="ECO:0000256" key="6">
    <source>
        <dbReference type="SAM" id="MobiDB-lite"/>
    </source>
</evidence>
<dbReference type="InterPro" id="IPR047187">
    <property type="entry name" value="SF1_C_Upf1"/>
</dbReference>
<evidence type="ECO:0000259" key="7">
    <source>
        <dbReference type="SMART" id="SM00382"/>
    </source>
</evidence>
<dbReference type="Gene3D" id="2.40.30.270">
    <property type="match status" value="1"/>
</dbReference>
<dbReference type="CDD" id="cd18808">
    <property type="entry name" value="SF1_C_Upf1"/>
    <property type="match status" value="1"/>
</dbReference>
<dbReference type="InterPro" id="IPR003593">
    <property type="entry name" value="AAA+_ATPase"/>
</dbReference>
<proteinExistence type="inferred from homology"/>
<evidence type="ECO:0000256" key="1">
    <source>
        <dbReference type="ARBA" id="ARBA00007913"/>
    </source>
</evidence>
<dbReference type="InterPro" id="IPR041677">
    <property type="entry name" value="DNA2/NAM7_AAA_11"/>
</dbReference>
<dbReference type="SUPFAM" id="SSF52540">
    <property type="entry name" value="P-loop containing nucleoside triphosphate hydrolases"/>
    <property type="match status" value="1"/>
</dbReference>
<dbReference type="InterPro" id="IPR027417">
    <property type="entry name" value="P-loop_NTPase"/>
</dbReference>
<dbReference type="SMART" id="SM00382">
    <property type="entry name" value="AAA"/>
    <property type="match status" value="1"/>
</dbReference>
<dbReference type="PANTHER" id="PTHR43788">
    <property type="entry name" value="DNA2/NAM7 HELICASE FAMILY MEMBER"/>
    <property type="match status" value="1"/>
</dbReference>
<dbReference type="PANTHER" id="PTHR43788:SF3">
    <property type="entry name" value="P-LOOP CONTAINING NUCLEOSIDE TRIPHOSPHATE HYDROLASES SUPERFAMILY PROTEIN"/>
    <property type="match status" value="1"/>
</dbReference>
<evidence type="ECO:0000313" key="8">
    <source>
        <dbReference type="EMBL" id="KAJ9179812.1"/>
    </source>
</evidence>
<reference evidence="8" key="1">
    <citation type="journal article" date="2023" name="Plant Biotechnol. J.">
        <title>Chromosome-level wild Hevea brasiliensis genome provides new tools for genomic-assisted breeding and valuable loci to elevate rubber yield.</title>
        <authorList>
            <person name="Cheng H."/>
            <person name="Song X."/>
            <person name="Hu Y."/>
            <person name="Wu T."/>
            <person name="Yang Q."/>
            <person name="An Z."/>
            <person name="Feng S."/>
            <person name="Deng Z."/>
            <person name="Wu W."/>
            <person name="Zeng X."/>
            <person name="Tu M."/>
            <person name="Wang X."/>
            <person name="Huang H."/>
        </authorList>
    </citation>
    <scope>NUCLEOTIDE SEQUENCE</scope>
    <source>
        <strain evidence="8">MT/VB/25A 57/8</strain>
    </source>
</reference>
<dbReference type="Gene3D" id="3.40.50.300">
    <property type="entry name" value="P-loop containing nucleotide triphosphate hydrolases"/>
    <property type="match status" value="2"/>
</dbReference>